<proteinExistence type="inferred from homology"/>
<dbReference type="EMBL" id="HBKP01011554">
    <property type="protein sequence ID" value="CAE2218407.1"/>
    <property type="molecule type" value="Transcribed_RNA"/>
</dbReference>
<dbReference type="InterPro" id="IPR002068">
    <property type="entry name" value="A-crystallin/Hsp20_dom"/>
</dbReference>
<organism evidence="5">
    <name type="scientific">Vannella robusta</name>
    <dbReference type="NCBI Taxonomy" id="1487602"/>
    <lineage>
        <taxon>Eukaryota</taxon>
        <taxon>Amoebozoa</taxon>
        <taxon>Discosea</taxon>
        <taxon>Flabellinia</taxon>
        <taxon>Vannellidae</taxon>
        <taxon>Vannella</taxon>
    </lineage>
</organism>
<gene>
    <name evidence="5" type="ORF">VSP0166_LOCUS8106</name>
</gene>
<dbReference type="SUPFAM" id="SSF49764">
    <property type="entry name" value="HSP20-like chaperones"/>
    <property type="match status" value="1"/>
</dbReference>
<evidence type="ECO:0000256" key="3">
    <source>
        <dbReference type="RuleBase" id="RU003616"/>
    </source>
</evidence>
<dbReference type="PANTHER" id="PTHR11527">
    <property type="entry name" value="HEAT-SHOCK PROTEIN 20 FAMILY MEMBER"/>
    <property type="match status" value="1"/>
</dbReference>
<accession>A0A7S4I545</accession>
<feature type="domain" description="SHSP" evidence="4">
    <location>
        <begin position="29"/>
        <end position="152"/>
    </location>
</feature>
<reference evidence="5" key="1">
    <citation type="submission" date="2021-01" db="EMBL/GenBank/DDBJ databases">
        <authorList>
            <person name="Corre E."/>
            <person name="Pelletier E."/>
            <person name="Niang G."/>
            <person name="Scheremetjew M."/>
            <person name="Finn R."/>
            <person name="Kale V."/>
            <person name="Holt S."/>
            <person name="Cochrane G."/>
            <person name="Meng A."/>
            <person name="Brown T."/>
            <person name="Cohen L."/>
        </authorList>
    </citation>
    <scope>NUCLEOTIDE SEQUENCE</scope>
    <source>
        <strain evidence="5">DIVA3 518/3/11/1/6</strain>
    </source>
</reference>
<dbReference type="InterPro" id="IPR008978">
    <property type="entry name" value="HSP20-like_chaperone"/>
</dbReference>
<keyword evidence="1" id="KW-0346">Stress response</keyword>
<dbReference type="CDD" id="cd06464">
    <property type="entry name" value="ACD_sHsps-like"/>
    <property type="match status" value="1"/>
</dbReference>
<evidence type="ECO:0000256" key="2">
    <source>
        <dbReference type="PROSITE-ProRule" id="PRU00285"/>
    </source>
</evidence>
<protein>
    <recommendedName>
        <fullName evidence="4">SHSP domain-containing protein</fullName>
    </recommendedName>
</protein>
<evidence type="ECO:0000259" key="4">
    <source>
        <dbReference type="PROSITE" id="PS01031"/>
    </source>
</evidence>
<dbReference type="AlphaFoldDB" id="A0A7S4I545"/>
<name>A0A7S4I545_9EUKA</name>
<evidence type="ECO:0000256" key="1">
    <source>
        <dbReference type="ARBA" id="ARBA00023016"/>
    </source>
</evidence>
<dbReference type="PROSITE" id="PS01031">
    <property type="entry name" value="SHSP"/>
    <property type="match status" value="1"/>
</dbReference>
<evidence type="ECO:0000313" key="5">
    <source>
        <dbReference type="EMBL" id="CAE2218407.1"/>
    </source>
</evidence>
<dbReference type="InterPro" id="IPR031107">
    <property type="entry name" value="Small_HSP"/>
</dbReference>
<comment type="similarity">
    <text evidence="2 3">Belongs to the small heat shock protein (HSP20) family.</text>
</comment>
<sequence>MYRKRFEEDIKDLEREFNRFWNFPQRITESFSRMGSSFAIDVAEKDNEVYVRADVPGVKEDDIKVFAGDKEMTITGDKPCFADELQSTNDKPDSFVLWHNGRSCGKFESSFSLPCEIQPKSVRAEVKDGVLSVTAKKQNSGESFFAVPVRKG</sequence>
<dbReference type="Pfam" id="PF00011">
    <property type="entry name" value="HSP20"/>
    <property type="match status" value="1"/>
</dbReference>
<dbReference type="Gene3D" id="2.60.40.790">
    <property type="match status" value="1"/>
</dbReference>